<sequence>MTITKPVPGKLRRTADDIERESGGTLRVEIIEGAPLATPTPSGRHALTTARIRDALSARAAQHGLTTADTISIPLPDDPDDYATPDLAVLPPSSLDTDERLIPGEEFILAVKVASPSESRPSIEVRSAWYSRALVPALLYVSPGAGEWMLSSDPRGDGTWLTTSTGGYGEKITLPEPLGVLLTADLPRYGRVLVISMATRTSADVILLPRSMQRSTLRSGRRTVKRLRSSVMCELT</sequence>
<dbReference type="InterPro" id="IPR012296">
    <property type="entry name" value="Nuclease_put_TT1808"/>
</dbReference>
<comment type="caution">
    <text evidence="2">The sequence shown here is derived from an EMBL/GenBank/DDBJ whole genome shotgun (WGS) entry which is preliminary data.</text>
</comment>
<dbReference type="InterPro" id="IPR011335">
    <property type="entry name" value="Restrct_endonuc-II-like"/>
</dbReference>
<dbReference type="GO" id="GO:0004519">
    <property type="term" value="F:endonuclease activity"/>
    <property type="evidence" value="ECO:0007669"/>
    <property type="project" value="UniProtKB-KW"/>
</dbReference>
<dbReference type="InterPro" id="IPR008538">
    <property type="entry name" value="Uma2"/>
</dbReference>
<accession>A0ABV9U6A0</accession>
<protein>
    <submittedName>
        <fullName evidence="2">Uma2 family endonuclease</fullName>
    </submittedName>
</protein>
<dbReference type="Proteomes" id="UP001595872">
    <property type="component" value="Unassembled WGS sequence"/>
</dbReference>
<evidence type="ECO:0000259" key="1">
    <source>
        <dbReference type="Pfam" id="PF05685"/>
    </source>
</evidence>
<keyword evidence="2" id="KW-0378">Hydrolase</keyword>
<dbReference type="SUPFAM" id="SSF52980">
    <property type="entry name" value="Restriction endonuclease-like"/>
    <property type="match status" value="1"/>
</dbReference>
<dbReference type="EMBL" id="JBHSIT010000010">
    <property type="protein sequence ID" value="MFC4911941.1"/>
    <property type="molecule type" value="Genomic_DNA"/>
</dbReference>
<dbReference type="Gene3D" id="3.90.1570.10">
    <property type="entry name" value="tt1808, chain A"/>
    <property type="match status" value="1"/>
</dbReference>
<name>A0ABV9U6A0_9ACTN</name>
<evidence type="ECO:0000313" key="2">
    <source>
        <dbReference type="EMBL" id="MFC4911941.1"/>
    </source>
</evidence>
<dbReference type="CDD" id="cd06260">
    <property type="entry name" value="DUF820-like"/>
    <property type="match status" value="1"/>
</dbReference>
<keyword evidence="3" id="KW-1185">Reference proteome</keyword>
<keyword evidence="2" id="KW-0540">Nuclease</keyword>
<feature type="domain" description="Putative restriction endonuclease" evidence="1">
    <location>
        <begin position="24"/>
        <end position="179"/>
    </location>
</feature>
<gene>
    <name evidence="2" type="ORF">ACFPCY_31860</name>
</gene>
<evidence type="ECO:0000313" key="3">
    <source>
        <dbReference type="Proteomes" id="UP001595872"/>
    </source>
</evidence>
<keyword evidence="2" id="KW-0255">Endonuclease</keyword>
<dbReference type="Pfam" id="PF05685">
    <property type="entry name" value="Uma2"/>
    <property type="match status" value="1"/>
</dbReference>
<proteinExistence type="predicted"/>
<organism evidence="2 3">
    <name type="scientific">Actinomadura gamaensis</name>
    <dbReference type="NCBI Taxonomy" id="1763541"/>
    <lineage>
        <taxon>Bacteria</taxon>
        <taxon>Bacillati</taxon>
        <taxon>Actinomycetota</taxon>
        <taxon>Actinomycetes</taxon>
        <taxon>Streptosporangiales</taxon>
        <taxon>Thermomonosporaceae</taxon>
        <taxon>Actinomadura</taxon>
    </lineage>
</organism>
<dbReference type="RefSeq" id="WP_378261348.1">
    <property type="nucleotide sequence ID" value="NZ_JBHSIT010000010.1"/>
</dbReference>
<reference evidence="3" key="1">
    <citation type="journal article" date="2019" name="Int. J. Syst. Evol. Microbiol.">
        <title>The Global Catalogue of Microorganisms (GCM) 10K type strain sequencing project: providing services to taxonomists for standard genome sequencing and annotation.</title>
        <authorList>
            <consortium name="The Broad Institute Genomics Platform"/>
            <consortium name="The Broad Institute Genome Sequencing Center for Infectious Disease"/>
            <person name="Wu L."/>
            <person name="Ma J."/>
        </authorList>
    </citation>
    <scope>NUCLEOTIDE SEQUENCE [LARGE SCALE GENOMIC DNA]</scope>
    <source>
        <strain evidence="3">KLKA75</strain>
    </source>
</reference>